<evidence type="ECO:0000256" key="1">
    <source>
        <dbReference type="ARBA" id="ARBA00022475"/>
    </source>
</evidence>
<evidence type="ECO:0000313" key="7">
    <source>
        <dbReference type="EMBL" id="GAA5197179.1"/>
    </source>
</evidence>
<dbReference type="SUPFAM" id="SSF53850">
    <property type="entry name" value="Periplasmic binding protein-like II"/>
    <property type="match status" value="1"/>
</dbReference>
<dbReference type="InterPro" id="IPR050490">
    <property type="entry name" value="Bact_solute-bd_prot1"/>
</dbReference>
<keyword evidence="5" id="KW-0449">Lipoprotein</keyword>
<evidence type="ECO:0000256" key="4">
    <source>
        <dbReference type="ARBA" id="ARBA00023139"/>
    </source>
</evidence>
<evidence type="ECO:0000256" key="6">
    <source>
        <dbReference type="SAM" id="SignalP"/>
    </source>
</evidence>
<accession>A0ABP9SIU3</accession>
<protein>
    <submittedName>
        <fullName evidence="7">Sugar ABC transporter substrate-binding protein</fullName>
    </submittedName>
</protein>
<dbReference type="EMBL" id="BAABKK010000022">
    <property type="protein sequence ID" value="GAA5197179.1"/>
    <property type="molecule type" value="Genomic_DNA"/>
</dbReference>
<dbReference type="Gene3D" id="3.40.190.10">
    <property type="entry name" value="Periplasmic binding protein-like II"/>
    <property type="match status" value="1"/>
</dbReference>
<reference evidence="8" key="1">
    <citation type="journal article" date="2019" name="Int. J. Syst. Evol. Microbiol.">
        <title>The Global Catalogue of Microorganisms (GCM) 10K type strain sequencing project: providing services to taxonomists for standard genome sequencing and annotation.</title>
        <authorList>
            <consortium name="The Broad Institute Genomics Platform"/>
            <consortium name="The Broad Institute Genome Sequencing Center for Infectious Disease"/>
            <person name="Wu L."/>
            <person name="Ma J."/>
        </authorList>
    </citation>
    <scope>NUCLEOTIDE SEQUENCE [LARGE SCALE GENOMIC DNA]</scope>
    <source>
        <strain evidence="8">JCM 18514</strain>
    </source>
</reference>
<sequence length="432" mass="45968">MRKCRRALMIAVGMLTAVVVAGCSSAGGTTDTAPKETTEITFSSWLRGSKQVVDAYNSAQNEVHVTFKEVASAGDNYTQLTNQVKAGNAPDVVTVEYTRVTEMASQGVLKDISKEAGALVKDSYPPFIQSLVNFGGSTWAVPLDAGVLQLYYRADLFEKYGIAVPVTWEEYKAAAKKVAAADPEVRIGASAAGDSVLYAALAWQNGAKWASLEADNWKINIDTPETREAFKVQQDLLDANLVWSDKGPVLKQKQASGKILSVISGSWYAAGLQASFADQSGKWRVAPLPSPTSKPSAALYGGSTFGLSKNSSKADAGMKFIKWMTTNPDGIKARVAGGSSSVFPVNEKARTAAAEAFKTDFFGGQNIYDVATKGMAAVPEGWVWSPAYATTAAKLEDESTKVESGASKFADMFGPAQQATVSDLKNRGISVR</sequence>
<gene>
    <name evidence="7" type="ORF">GCM10023346_31330</name>
</gene>
<evidence type="ECO:0000256" key="3">
    <source>
        <dbReference type="ARBA" id="ARBA00023136"/>
    </source>
</evidence>
<organism evidence="7 8">
    <name type="scientific">Arthrobacter gyeryongensis</name>
    <dbReference type="NCBI Taxonomy" id="1650592"/>
    <lineage>
        <taxon>Bacteria</taxon>
        <taxon>Bacillati</taxon>
        <taxon>Actinomycetota</taxon>
        <taxon>Actinomycetes</taxon>
        <taxon>Micrococcales</taxon>
        <taxon>Micrococcaceae</taxon>
        <taxon>Arthrobacter</taxon>
    </lineage>
</organism>
<dbReference type="Pfam" id="PF01547">
    <property type="entry name" value="SBP_bac_1"/>
    <property type="match status" value="1"/>
</dbReference>
<feature type="chain" id="PRO_5045125579" evidence="6">
    <location>
        <begin position="22"/>
        <end position="432"/>
    </location>
</feature>
<dbReference type="Proteomes" id="UP001500200">
    <property type="component" value="Unassembled WGS sequence"/>
</dbReference>
<proteinExistence type="predicted"/>
<keyword evidence="3" id="KW-0472">Membrane</keyword>
<comment type="caution">
    <text evidence="7">The sequence shown here is derived from an EMBL/GenBank/DDBJ whole genome shotgun (WGS) entry which is preliminary data.</text>
</comment>
<dbReference type="PANTHER" id="PTHR43649">
    <property type="entry name" value="ARABINOSE-BINDING PROTEIN-RELATED"/>
    <property type="match status" value="1"/>
</dbReference>
<evidence type="ECO:0000256" key="5">
    <source>
        <dbReference type="ARBA" id="ARBA00023288"/>
    </source>
</evidence>
<keyword evidence="1" id="KW-1003">Cell membrane</keyword>
<dbReference type="PROSITE" id="PS51257">
    <property type="entry name" value="PROKAR_LIPOPROTEIN"/>
    <property type="match status" value="1"/>
</dbReference>
<keyword evidence="8" id="KW-1185">Reference proteome</keyword>
<feature type="signal peptide" evidence="6">
    <location>
        <begin position="1"/>
        <end position="21"/>
    </location>
</feature>
<keyword evidence="4" id="KW-0564">Palmitate</keyword>
<evidence type="ECO:0000256" key="2">
    <source>
        <dbReference type="ARBA" id="ARBA00022729"/>
    </source>
</evidence>
<evidence type="ECO:0000313" key="8">
    <source>
        <dbReference type="Proteomes" id="UP001500200"/>
    </source>
</evidence>
<dbReference type="InterPro" id="IPR006059">
    <property type="entry name" value="SBP"/>
</dbReference>
<name>A0ABP9SIU3_9MICC</name>
<dbReference type="PANTHER" id="PTHR43649:SF33">
    <property type="entry name" value="POLYGALACTURONAN_RHAMNOGALACTURONAN-BINDING PROTEIN YTCQ"/>
    <property type="match status" value="1"/>
</dbReference>
<keyword evidence="2 6" id="KW-0732">Signal</keyword>